<dbReference type="RefSeq" id="WP_188361760.1">
    <property type="nucleotide sequence ID" value="NZ_BMFG01000004.1"/>
</dbReference>
<feature type="domain" description="TIR" evidence="1">
    <location>
        <begin position="141"/>
        <end position="273"/>
    </location>
</feature>
<dbReference type="Pfam" id="PF13676">
    <property type="entry name" value="TIR_2"/>
    <property type="match status" value="1"/>
</dbReference>
<proteinExistence type="predicted"/>
<dbReference type="AlphaFoldDB" id="A0A916Y026"/>
<evidence type="ECO:0000313" key="3">
    <source>
        <dbReference type="Proteomes" id="UP000625735"/>
    </source>
</evidence>
<organism evidence="2 3">
    <name type="scientific">Flavobacterium orientale</name>
    <dbReference type="NCBI Taxonomy" id="1756020"/>
    <lineage>
        <taxon>Bacteria</taxon>
        <taxon>Pseudomonadati</taxon>
        <taxon>Bacteroidota</taxon>
        <taxon>Flavobacteriia</taxon>
        <taxon>Flavobacteriales</taxon>
        <taxon>Flavobacteriaceae</taxon>
        <taxon>Flavobacterium</taxon>
    </lineage>
</organism>
<dbReference type="GO" id="GO:0007165">
    <property type="term" value="P:signal transduction"/>
    <property type="evidence" value="ECO:0007669"/>
    <property type="project" value="InterPro"/>
</dbReference>
<name>A0A916Y026_9FLAO</name>
<gene>
    <name evidence="2" type="ORF">GCM10011343_13230</name>
</gene>
<protein>
    <recommendedName>
        <fullName evidence="1">TIR domain-containing protein</fullName>
    </recommendedName>
</protein>
<reference evidence="2" key="1">
    <citation type="journal article" date="2014" name="Int. J. Syst. Evol. Microbiol.">
        <title>Complete genome sequence of Corynebacterium casei LMG S-19264T (=DSM 44701T), isolated from a smear-ripened cheese.</title>
        <authorList>
            <consortium name="US DOE Joint Genome Institute (JGI-PGF)"/>
            <person name="Walter F."/>
            <person name="Albersmeier A."/>
            <person name="Kalinowski J."/>
            <person name="Ruckert C."/>
        </authorList>
    </citation>
    <scope>NUCLEOTIDE SEQUENCE</scope>
    <source>
        <strain evidence="2">CGMCC 1.12506</strain>
    </source>
</reference>
<comment type="caution">
    <text evidence="2">The sequence shown here is derived from an EMBL/GenBank/DDBJ whole genome shotgun (WGS) entry which is preliminary data.</text>
</comment>
<dbReference type="Gene3D" id="3.40.50.10140">
    <property type="entry name" value="Toll/interleukin-1 receptor homology (TIR) domain"/>
    <property type="match status" value="1"/>
</dbReference>
<reference evidence="2" key="2">
    <citation type="submission" date="2020-09" db="EMBL/GenBank/DDBJ databases">
        <authorList>
            <person name="Sun Q."/>
            <person name="Zhou Y."/>
        </authorList>
    </citation>
    <scope>NUCLEOTIDE SEQUENCE</scope>
    <source>
        <strain evidence="2">CGMCC 1.12506</strain>
    </source>
</reference>
<sequence>MHELLKETLKGYIELKLKTGESLVGKVPFDSPETDHFIFLPQQNFKKFYEKSNGNSVLFDNIREYVMYIPLSLVESYRVKLNVVKGLKTKNNRPLPNWIKFYFKNNGKLGFLNVKYSLPGSDKIFDLGYLKIEDDELIMLPITFVFLSYAKEDKEIVKQTMEVLHDYGVITWFDEKDLLPGDNWQDKIEQSIEKADYILIFFSSNSITRQGYKNKEIRFALEQKMLKPFDTRYIIPILIDDVTPPRELREIHWIKMNDENWINKVLVSIGKEPINI</sequence>
<dbReference type="Proteomes" id="UP000625735">
    <property type="component" value="Unassembled WGS sequence"/>
</dbReference>
<dbReference type="SUPFAM" id="SSF52200">
    <property type="entry name" value="Toll/Interleukin receptor TIR domain"/>
    <property type="match status" value="1"/>
</dbReference>
<dbReference type="SMART" id="SM00255">
    <property type="entry name" value="TIR"/>
    <property type="match status" value="1"/>
</dbReference>
<dbReference type="InterPro" id="IPR035897">
    <property type="entry name" value="Toll_tir_struct_dom_sf"/>
</dbReference>
<dbReference type="EMBL" id="BMFG01000004">
    <property type="protein sequence ID" value="GGD24414.1"/>
    <property type="molecule type" value="Genomic_DNA"/>
</dbReference>
<keyword evidence="3" id="KW-1185">Reference proteome</keyword>
<dbReference type="InterPro" id="IPR000157">
    <property type="entry name" value="TIR_dom"/>
</dbReference>
<evidence type="ECO:0000313" key="2">
    <source>
        <dbReference type="EMBL" id="GGD24414.1"/>
    </source>
</evidence>
<evidence type="ECO:0000259" key="1">
    <source>
        <dbReference type="PROSITE" id="PS50104"/>
    </source>
</evidence>
<accession>A0A916Y026</accession>
<dbReference type="PROSITE" id="PS50104">
    <property type="entry name" value="TIR"/>
    <property type="match status" value="1"/>
</dbReference>